<evidence type="ECO:0000256" key="10">
    <source>
        <dbReference type="HAMAP-Rule" id="MF_01808"/>
    </source>
</evidence>
<dbReference type="GO" id="GO:0009037">
    <property type="term" value="F:tyrosine-based site-specific recombinase activity"/>
    <property type="evidence" value="ECO:0007669"/>
    <property type="project" value="UniProtKB-UniRule"/>
</dbReference>
<dbReference type="NCBIfam" id="NF040815">
    <property type="entry name" value="recomb_XerA_Arch"/>
    <property type="match status" value="1"/>
</dbReference>
<feature type="domain" description="Core-binding (CB)" evidence="13">
    <location>
        <begin position="1"/>
        <end position="87"/>
    </location>
</feature>
<dbReference type="PROSITE" id="PS51900">
    <property type="entry name" value="CB"/>
    <property type="match status" value="1"/>
</dbReference>
<dbReference type="EMBL" id="LOHZ01000042">
    <property type="protein sequence ID" value="KYO64598.1"/>
    <property type="molecule type" value="Genomic_DNA"/>
</dbReference>
<dbReference type="OrthoDB" id="9785687at2"/>
<dbReference type="Pfam" id="PF02899">
    <property type="entry name" value="Phage_int_SAM_1"/>
    <property type="match status" value="1"/>
</dbReference>
<keyword evidence="7 10" id="KW-0238">DNA-binding</keyword>
<evidence type="ECO:0000256" key="1">
    <source>
        <dbReference type="ARBA" id="ARBA00004496"/>
    </source>
</evidence>
<evidence type="ECO:0000259" key="12">
    <source>
        <dbReference type="PROSITE" id="PS51898"/>
    </source>
</evidence>
<dbReference type="InterPro" id="IPR044068">
    <property type="entry name" value="CB"/>
</dbReference>
<dbReference type="PANTHER" id="PTHR30349:SF77">
    <property type="entry name" value="TYROSINE RECOMBINASE XERC"/>
    <property type="match status" value="1"/>
</dbReference>
<dbReference type="InterPro" id="IPR004107">
    <property type="entry name" value="Integrase_SAM-like_N"/>
</dbReference>
<feature type="active site" evidence="10">
    <location>
        <position position="242"/>
    </location>
</feature>
<comment type="subcellular location">
    <subcellularLocation>
        <location evidence="1 10">Cytoplasm</location>
    </subcellularLocation>
</comment>
<dbReference type="Pfam" id="PF00589">
    <property type="entry name" value="Phage_integrase"/>
    <property type="match status" value="1"/>
</dbReference>
<keyword evidence="5 10" id="KW-0159">Chromosome partition</keyword>
<dbReference type="NCBIfam" id="NF001399">
    <property type="entry name" value="PRK00283.1"/>
    <property type="match status" value="1"/>
</dbReference>
<dbReference type="GO" id="GO:0005737">
    <property type="term" value="C:cytoplasm"/>
    <property type="evidence" value="ECO:0007669"/>
    <property type="project" value="UniProtKB-SubCell"/>
</dbReference>
<dbReference type="InterPro" id="IPR010998">
    <property type="entry name" value="Integrase_recombinase_N"/>
</dbReference>
<evidence type="ECO:0000256" key="8">
    <source>
        <dbReference type="ARBA" id="ARBA00023172"/>
    </source>
</evidence>
<dbReference type="Gene3D" id="1.10.443.10">
    <property type="entry name" value="Intergrase catalytic core"/>
    <property type="match status" value="1"/>
</dbReference>
<dbReference type="STRING" id="520767.ATZ99_20340"/>
<dbReference type="NCBIfam" id="TIGR02224">
    <property type="entry name" value="recomb_XerC"/>
    <property type="match status" value="1"/>
</dbReference>
<name>A0A161Q9X6_9FIRM</name>
<evidence type="ECO:0000313" key="15">
    <source>
        <dbReference type="Proteomes" id="UP000075737"/>
    </source>
</evidence>
<dbReference type="InterPro" id="IPR050090">
    <property type="entry name" value="Tyrosine_recombinase_XerCD"/>
</dbReference>
<dbReference type="GO" id="GO:0051301">
    <property type="term" value="P:cell division"/>
    <property type="evidence" value="ECO:0007669"/>
    <property type="project" value="UniProtKB-UniRule"/>
</dbReference>
<accession>A0A161Q9X6</accession>
<sequence>MEYLIDSFLSFLKGKNRSENTLKAYAEDLLQFMEYLKEKKISDIESLNKIDYVLIRGFLANLREKGLEKRTVARKISAIRAFYKYLLKEEVVKNDPTVHIQGMKLPKKLPEFLYPNEINELLNLPDNSYLGIRDKAILELLYATGIRVGEMTNIKLKDLDLVNKILFVFGKGSKERLVFFGEKAKESLETYLKISRPVLLKSGEEEHLFLNKNGTRLTDRSIRRIVEKYVKKLSFIKKVTPHTLRHTFATHLLENGADLRTVQELLGHTSLSTTQIYTHVTKERLKEVYEKAFPHKKRSDFINDESYHYSGDGE</sequence>
<evidence type="ECO:0000256" key="9">
    <source>
        <dbReference type="ARBA" id="ARBA00023306"/>
    </source>
</evidence>
<dbReference type="GO" id="GO:0006313">
    <property type="term" value="P:DNA transposition"/>
    <property type="evidence" value="ECO:0007669"/>
    <property type="project" value="UniProtKB-UniRule"/>
</dbReference>
<feature type="active site" description="O-(3'-phospho-DNA)-tyrosine intermediate" evidence="10">
    <location>
        <position position="277"/>
    </location>
</feature>
<evidence type="ECO:0000256" key="6">
    <source>
        <dbReference type="ARBA" id="ARBA00022908"/>
    </source>
</evidence>
<keyword evidence="4 10" id="KW-0132">Cell division</keyword>
<keyword evidence="9 10" id="KW-0131">Cell cycle</keyword>
<evidence type="ECO:0000259" key="13">
    <source>
        <dbReference type="PROSITE" id="PS51900"/>
    </source>
</evidence>
<dbReference type="InterPro" id="IPR011931">
    <property type="entry name" value="Recomb_XerC"/>
</dbReference>
<feature type="active site" evidence="10">
    <location>
        <position position="171"/>
    </location>
</feature>
<gene>
    <name evidence="14" type="primary">xerD_2</name>
    <name evidence="10" type="synonym">xerC</name>
    <name evidence="14" type="ORF">ATZ99_20340</name>
</gene>
<dbReference type="AlphaFoldDB" id="A0A161Q9X6"/>
<dbReference type="CDD" id="cd00798">
    <property type="entry name" value="INT_XerDC_C"/>
    <property type="match status" value="1"/>
</dbReference>
<dbReference type="GO" id="GO:0003677">
    <property type="term" value="F:DNA binding"/>
    <property type="evidence" value="ECO:0007669"/>
    <property type="project" value="UniProtKB-UniRule"/>
</dbReference>
<comment type="similarity">
    <text evidence="2 10">Belongs to the 'phage' integrase family. XerC subfamily.</text>
</comment>
<feature type="active site" evidence="10">
    <location>
        <position position="245"/>
    </location>
</feature>
<dbReference type="InterPro" id="IPR013762">
    <property type="entry name" value="Integrase-like_cat_sf"/>
</dbReference>
<reference evidence="14 15" key="1">
    <citation type="submission" date="2015-12" db="EMBL/GenBank/DDBJ databases">
        <title>Draft genome of Thermovenabulum gondwanense isolated from a red thermophilic microbial mat colonisisng an outflow channel of a bore well.</title>
        <authorList>
            <person name="Patel B.K."/>
        </authorList>
    </citation>
    <scope>NUCLEOTIDE SEQUENCE [LARGE SCALE GENOMIC DNA]</scope>
    <source>
        <strain evidence="14 15">R270</strain>
    </source>
</reference>
<dbReference type="GO" id="GO:0007059">
    <property type="term" value="P:chromosome segregation"/>
    <property type="evidence" value="ECO:0007669"/>
    <property type="project" value="UniProtKB-UniRule"/>
</dbReference>
<dbReference type="SUPFAM" id="SSF56349">
    <property type="entry name" value="DNA breaking-rejoining enzymes"/>
    <property type="match status" value="1"/>
</dbReference>
<evidence type="ECO:0000256" key="4">
    <source>
        <dbReference type="ARBA" id="ARBA00022618"/>
    </source>
</evidence>
<dbReference type="PROSITE" id="PS51898">
    <property type="entry name" value="TYR_RECOMBINASE"/>
    <property type="match status" value="1"/>
</dbReference>
<dbReference type="InterPro" id="IPR011010">
    <property type="entry name" value="DNA_brk_join_enz"/>
</dbReference>
<organism evidence="14 15">
    <name type="scientific">Thermovenabulum gondwanense</name>
    <dbReference type="NCBI Taxonomy" id="520767"/>
    <lineage>
        <taxon>Bacteria</taxon>
        <taxon>Bacillati</taxon>
        <taxon>Bacillota</taxon>
        <taxon>Clostridia</taxon>
        <taxon>Thermosediminibacterales</taxon>
        <taxon>Thermosediminibacteraceae</taxon>
        <taxon>Thermovenabulum</taxon>
    </lineage>
</organism>
<feature type="active site" evidence="10">
    <location>
        <position position="268"/>
    </location>
</feature>
<evidence type="ECO:0000256" key="2">
    <source>
        <dbReference type="ARBA" id="ARBA00006657"/>
    </source>
</evidence>
<keyword evidence="3 10" id="KW-0963">Cytoplasm</keyword>
<evidence type="ECO:0000256" key="7">
    <source>
        <dbReference type="ARBA" id="ARBA00023125"/>
    </source>
</evidence>
<dbReference type="InterPro" id="IPR002104">
    <property type="entry name" value="Integrase_catalytic"/>
</dbReference>
<evidence type="ECO:0000256" key="11">
    <source>
        <dbReference type="NCBIfam" id="TIGR02224"/>
    </source>
</evidence>
<feature type="domain" description="Tyr recombinase" evidence="12">
    <location>
        <begin position="108"/>
        <end position="290"/>
    </location>
</feature>
<feature type="active site" evidence="10">
    <location>
        <position position="147"/>
    </location>
</feature>
<dbReference type="RefSeq" id="WP_068749125.1">
    <property type="nucleotide sequence ID" value="NZ_LOHZ01000042.1"/>
</dbReference>
<keyword evidence="8 10" id="KW-0233">DNA recombination</keyword>
<protein>
    <recommendedName>
        <fullName evidence="10 11">Tyrosine recombinase XerC</fullName>
    </recommendedName>
</protein>
<evidence type="ECO:0000256" key="3">
    <source>
        <dbReference type="ARBA" id="ARBA00022490"/>
    </source>
</evidence>
<dbReference type="PATRIC" id="fig|520767.4.peg.2155"/>
<comment type="subunit">
    <text evidence="10">Forms a cyclic heterotetrameric complex composed of two molecules of XerC and two molecules of XerD.</text>
</comment>
<evidence type="ECO:0000313" key="14">
    <source>
        <dbReference type="EMBL" id="KYO64598.1"/>
    </source>
</evidence>
<keyword evidence="15" id="KW-1185">Reference proteome</keyword>
<evidence type="ECO:0000256" key="5">
    <source>
        <dbReference type="ARBA" id="ARBA00022829"/>
    </source>
</evidence>
<dbReference type="HAMAP" id="MF_01808">
    <property type="entry name" value="Recomb_XerC_XerD"/>
    <property type="match status" value="1"/>
</dbReference>
<dbReference type="Gene3D" id="1.10.150.130">
    <property type="match status" value="1"/>
</dbReference>
<dbReference type="PANTHER" id="PTHR30349">
    <property type="entry name" value="PHAGE INTEGRASE-RELATED"/>
    <property type="match status" value="1"/>
</dbReference>
<keyword evidence="6 10" id="KW-0229">DNA integration</keyword>
<comment type="function">
    <text evidence="10">Site-specific tyrosine recombinase, which acts by catalyzing the cutting and rejoining of the recombining DNA molecules. The XerC-XerD complex is essential to convert dimers of the bacterial chromosome into monomers to permit their segregation at cell division. It also contributes to the segregational stability of plasmids.</text>
</comment>
<dbReference type="Proteomes" id="UP000075737">
    <property type="component" value="Unassembled WGS sequence"/>
</dbReference>
<proteinExistence type="inferred from homology"/>
<dbReference type="InterPro" id="IPR023009">
    <property type="entry name" value="Tyrosine_recombinase_XerC/XerD"/>
</dbReference>
<comment type="caution">
    <text evidence="14">The sequence shown here is derived from an EMBL/GenBank/DDBJ whole genome shotgun (WGS) entry which is preliminary data.</text>
</comment>